<comment type="subunit">
    <text evidence="4 6">Homodimer.</text>
</comment>
<feature type="binding site" evidence="4">
    <location>
        <position position="105"/>
    </location>
    <ligand>
        <name>pyridoxal 5'-phosphate</name>
        <dbReference type="ChEBI" id="CHEBI:597326"/>
    </ligand>
</feature>
<feature type="binding site" evidence="4">
    <location>
        <position position="274"/>
    </location>
    <ligand>
        <name>pyridoxal 5'-phosphate</name>
        <dbReference type="ChEBI" id="CHEBI:597326"/>
    </ligand>
</feature>
<dbReference type="PIRSF" id="PIRSF038800">
    <property type="entry name" value="KYNU"/>
    <property type="match status" value="1"/>
</dbReference>
<organism evidence="7 8">
    <name type="scientific">Flavivirga amylovorans</name>
    <dbReference type="NCBI Taxonomy" id="870486"/>
    <lineage>
        <taxon>Bacteria</taxon>
        <taxon>Pseudomonadati</taxon>
        <taxon>Bacteroidota</taxon>
        <taxon>Flavobacteriia</taxon>
        <taxon>Flavobacteriales</taxon>
        <taxon>Flavobacteriaceae</taxon>
        <taxon>Flavivirga</taxon>
    </lineage>
</organism>
<evidence type="ECO:0000256" key="4">
    <source>
        <dbReference type="HAMAP-Rule" id="MF_01970"/>
    </source>
</evidence>
<reference evidence="7" key="1">
    <citation type="submission" date="2023-07" db="EMBL/GenBank/DDBJ databases">
        <title>Two novel species in the genus Flavivirga.</title>
        <authorList>
            <person name="Kwon K."/>
        </authorList>
    </citation>
    <scope>NUCLEOTIDE SEQUENCE</scope>
    <source>
        <strain evidence="7">KACC 14157</strain>
    </source>
</reference>
<feature type="binding site" evidence="4">
    <location>
        <position position="106"/>
    </location>
    <ligand>
        <name>pyridoxal 5'-phosphate</name>
        <dbReference type="ChEBI" id="CHEBI:597326"/>
    </ligand>
</feature>
<gene>
    <name evidence="4 7" type="primary">kynU</name>
    <name evidence="7" type="ORF">Q4Q39_16740</name>
</gene>
<evidence type="ECO:0000256" key="3">
    <source>
        <dbReference type="ARBA" id="ARBA00022898"/>
    </source>
</evidence>
<dbReference type="PANTHER" id="PTHR14084:SF0">
    <property type="entry name" value="KYNURENINASE"/>
    <property type="match status" value="1"/>
</dbReference>
<dbReference type="RefSeq" id="WP_303283700.1">
    <property type="nucleotide sequence ID" value="NZ_BAABCZ010000012.1"/>
</dbReference>
<dbReference type="PANTHER" id="PTHR14084">
    <property type="entry name" value="KYNURENINASE"/>
    <property type="match status" value="1"/>
</dbReference>
<dbReference type="Pfam" id="PF22580">
    <property type="entry name" value="KYNU_C"/>
    <property type="match status" value="1"/>
</dbReference>
<dbReference type="SUPFAM" id="SSF53383">
    <property type="entry name" value="PLP-dependent transferases"/>
    <property type="match status" value="1"/>
</dbReference>
<dbReference type="GO" id="GO:0030429">
    <property type="term" value="F:kynureninase activity"/>
    <property type="evidence" value="ECO:0007669"/>
    <property type="project" value="UniProtKB-EC"/>
</dbReference>
<sequence>MHKATLDYAKQQDELDELSMYRNQFHIPKDKNGNELIYMTGNSLGLQPKQTKAYINQELEDWANLGVEGHTEAKNPWLAYHEFLTESMANVVGAKPIEVVTMNTLTANLHFMMVSFYKPTKTRYKIIIESDAFPSDKYAVESQLRHHGFDEADGLILWKPRKNEELLRYEDLETILEKHGNEVALIMIGGVNYYTGQYFNLKRITELGHKYNCMVGFDCAHGAGNVELNLHDSGADFAVWCTYKYLNSGPGSLAGCFIHERHAYNKDLNRFTGWWSHNKKTRFNMRHEFDVLPGAEGWQLSNPPILSMAAIKASLDIFNEVGIKKLTEKSKKLTGYFEFLLKQLGEDTIKIITPVNSNERGCQLSIQVLNADKALHNKLTEAGVISDWREPDVIRCAPTPLYNSFQDVYHMVDKLKDILNKKN</sequence>
<comment type="cofactor">
    <cofactor evidence="4 6">
        <name>pyridoxal 5'-phosphate</name>
        <dbReference type="ChEBI" id="CHEBI:597326"/>
    </cofactor>
</comment>
<comment type="catalytic activity">
    <reaction evidence="6">
        <text>3-hydroxy-L-kynurenine + H2O = 3-hydroxyanthranilate + L-alanine + H(+)</text>
        <dbReference type="Rhea" id="RHEA:25143"/>
        <dbReference type="ChEBI" id="CHEBI:15377"/>
        <dbReference type="ChEBI" id="CHEBI:15378"/>
        <dbReference type="ChEBI" id="CHEBI:36559"/>
        <dbReference type="ChEBI" id="CHEBI:57972"/>
        <dbReference type="ChEBI" id="CHEBI:58125"/>
        <dbReference type="EC" id="3.7.1.3"/>
    </reaction>
</comment>
<accession>A0ABT8X568</accession>
<dbReference type="InterPro" id="IPR015421">
    <property type="entry name" value="PyrdxlP-dep_Trfase_major"/>
</dbReference>
<feature type="modified residue" description="N6-(pyridoxal phosphate)lysine" evidence="4">
    <location>
        <position position="244"/>
    </location>
</feature>
<keyword evidence="8" id="KW-1185">Reference proteome</keyword>
<evidence type="ECO:0000313" key="8">
    <source>
        <dbReference type="Proteomes" id="UP001176891"/>
    </source>
</evidence>
<comment type="caution">
    <text evidence="4">Lacks conserved residue(s) required for the propagation of feature annotation.</text>
</comment>
<dbReference type="Proteomes" id="UP001176891">
    <property type="component" value="Unassembled WGS sequence"/>
</dbReference>
<dbReference type="EMBL" id="JAUOEM010000006">
    <property type="protein sequence ID" value="MDO5989054.1"/>
    <property type="molecule type" value="Genomic_DNA"/>
</dbReference>
<comment type="catalytic activity">
    <reaction evidence="4 6">
        <text>L-kynurenine + H2O = anthranilate + L-alanine + H(+)</text>
        <dbReference type="Rhea" id="RHEA:16813"/>
        <dbReference type="ChEBI" id="CHEBI:15377"/>
        <dbReference type="ChEBI" id="CHEBI:15378"/>
        <dbReference type="ChEBI" id="CHEBI:16567"/>
        <dbReference type="ChEBI" id="CHEBI:57959"/>
        <dbReference type="ChEBI" id="CHEBI:57972"/>
        <dbReference type="EC" id="3.7.1.3"/>
    </reaction>
</comment>
<feature type="binding site" evidence="4">
    <location>
        <position position="221"/>
    </location>
    <ligand>
        <name>pyridoxal 5'-phosphate</name>
        <dbReference type="ChEBI" id="CHEBI:597326"/>
    </ligand>
</feature>
<dbReference type="HAMAP" id="MF_01970">
    <property type="entry name" value="Kynureninase"/>
    <property type="match status" value="1"/>
</dbReference>
<feature type="binding site" evidence="4">
    <location>
        <position position="218"/>
    </location>
    <ligand>
        <name>pyridoxal 5'-phosphate</name>
        <dbReference type="ChEBI" id="CHEBI:597326"/>
    </ligand>
</feature>
<evidence type="ECO:0000313" key="7">
    <source>
        <dbReference type="EMBL" id="MDO5989054.1"/>
    </source>
</evidence>
<dbReference type="Gene3D" id="3.90.1150.10">
    <property type="entry name" value="Aspartate Aminotransferase, domain 1"/>
    <property type="match status" value="1"/>
</dbReference>
<comment type="caution">
    <text evidence="7">The sequence shown here is derived from an EMBL/GenBank/DDBJ whole genome shotgun (WGS) entry which is preliminary data.</text>
</comment>
<dbReference type="InterPro" id="IPR010111">
    <property type="entry name" value="Kynureninase"/>
</dbReference>
<comment type="function">
    <text evidence="4 6">Catalyzes the cleavage of L-kynurenine (L-Kyn) and L-3-hydroxykynurenine (L-3OHKyn) into anthranilic acid (AA) and 3-hydroxyanthranilic acid (3-OHAA), respectively.</text>
</comment>
<feature type="binding site" evidence="4">
    <location>
        <begin position="133"/>
        <end position="136"/>
    </location>
    <ligand>
        <name>pyridoxal 5'-phosphate</name>
        <dbReference type="ChEBI" id="CHEBI:597326"/>
    </ligand>
</feature>
<feature type="binding site" evidence="4">
    <location>
        <position position="302"/>
    </location>
    <ligand>
        <name>pyridoxal 5'-phosphate</name>
        <dbReference type="ChEBI" id="CHEBI:597326"/>
    </ligand>
</feature>
<proteinExistence type="inferred from homology"/>
<comment type="pathway">
    <text evidence="4 6">Cofactor biosynthesis; NAD(+) biosynthesis; quinolinate from L-kynurenine: step 2/3.</text>
</comment>
<comment type="similarity">
    <text evidence="4 6">Belongs to the kynureninase family.</text>
</comment>
<evidence type="ECO:0000256" key="2">
    <source>
        <dbReference type="ARBA" id="ARBA00022801"/>
    </source>
</evidence>
<feature type="binding site" evidence="4">
    <location>
        <position position="243"/>
    </location>
    <ligand>
        <name>pyridoxal 5'-phosphate</name>
        <dbReference type="ChEBI" id="CHEBI:597326"/>
    </ligand>
</feature>
<evidence type="ECO:0000256" key="6">
    <source>
        <dbReference type="PIRNR" id="PIRNR038800"/>
    </source>
</evidence>
<comment type="pathway">
    <text evidence="4 6">Amino-acid degradation; L-kynurenine degradation; L-alanine and anthranilate from L-kynurenine: step 1/1.</text>
</comment>
<protein>
    <recommendedName>
        <fullName evidence="4 5">Kynureninase</fullName>
        <ecNumber evidence="4 5">3.7.1.3</ecNumber>
    </recommendedName>
    <alternativeName>
        <fullName evidence="4">L-kynurenine hydrolase</fullName>
    </alternativeName>
</protein>
<dbReference type="NCBIfam" id="TIGR01814">
    <property type="entry name" value="kynureninase"/>
    <property type="match status" value="1"/>
</dbReference>
<dbReference type="EC" id="3.7.1.3" evidence="4 5"/>
<dbReference type="Gene3D" id="3.40.640.10">
    <property type="entry name" value="Type I PLP-dependent aspartate aminotransferase-like (Major domain)"/>
    <property type="match status" value="1"/>
</dbReference>
<evidence type="ECO:0000256" key="1">
    <source>
        <dbReference type="ARBA" id="ARBA00022642"/>
    </source>
</evidence>
<dbReference type="InterPro" id="IPR015422">
    <property type="entry name" value="PyrdxlP-dep_Trfase_small"/>
</dbReference>
<keyword evidence="2 4" id="KW-0378">Hydrolase</keyword>
<keyword evidence="1 4" id="KW-0662">Pyridine nucleotide biosynthesis</keyword>
<evidence type="ECO:0000256" key="5">
    <source>
        <dbReference type="NCBIfam" id="TIGR01814"/>
    </source>
</evidence>
<keyword evidence="3 4" id="KW-0663">Pyridoxal phosphate</keyword>
<name>A0ABT8X568_9FLAO</name>
<dbReference type="InterPro" id="IPR015424">
    <property type="entry name" value="PyrdxlP-dep_Trfase"/>
</dbReference>